<organism evidence="10 11">
    <name type="scientific">Anopheles melas</name>
    <dbReference type="NCBI Taxonomy" id="34690"/>
    <lineage>
        <taxon>Eukaryota</taxon>
        <taxon>Metazoa</taxon>
        <taxon>Ecdysozoa</taxon>
        <taxon>Arthropoda</taxon>
        <taxon>Hexapoda</taxon>
        <taxon>Insecta</taxon>
        <taxon>Pterygota</taxon>
        <taxon>Neoptera</taxon>
        <taxon>Endopterygota</taxon>
        <taxon>Diptera</taxon>
        <taxon>Nematocera</taxon>
        <taxon>Culicoidea</taxon>
        <taxon>Culicidae</taxon>
        <taxon>Anophelinae</taxon>
        <taxon>Anopheles</taxon>
    </lineage>
</organism>
<evidence type="ECO:0000256" key="9">
    <source>
        <dbReference type="SAM" id="MobiDB-lite"/>
    </source>
</evidence>
<name>A0A182U9Q5_9DIPT</name>
<dbReference type="EC" id="2.3.2.26" evidence="2"/>
<dbReference type="GO" id="GO:0006513">
    <property type="term" value="P:protein monoubiquitination"/>
    <property type="evidence" value="ECO:0007669"/>
    <property type="project" value="TreeGrafter"/>
</dbReference>
<dbReference type="GO" id="GO:0000151">
    <property type="term" value="C:ubiquitin ligase complex"/>
    <property type="evidence" value="ECO:0007669"/>
    <property type="project" value="TreeGrafter"/>
</dbReference>
<reference evidence="10" key="2">
    <citation type="submission" date="2020-05" db="UniProtKB">
        <authorList>
            <consortium name="EnsemblMetazoa"/>
        </authorList>
    </citation>
    <scope>IDENTIFICATION</scope>
    <source>
        <strain evidence="10">CM1001059</strain>
    </source>
</reference>
<dbReference type="GO" id="GO:0030332">
    <property type="term" value="F:cyclin binding"/>
    <property type="evidence" value="ECO:0007669"/>
    <property type="project" value="TreeGrafter"/>
</dbReference>
<evidence type="ECO:0000256" key="6">
    <source>
        <dbReference type="ARBA" id="ARBA00032298"/>
    </source>
</evidence>
<dbReference type="Proteomes" id="UP000075902">
    <property type="component" value="Unassembled WGS sequence"/>
</dbReference>
<dbReference type="GO" id="GO:0000209">
    <property type="term" value="P:protein polyubiquitination"/>
    <property type="evidence" value="ECO:0007669"/>
    <property type="project" value="TreeGrafter"/>
</dbReference>
<dbReference type="InterPro" id="IPR019193">
    <property type="entry name" value="UBQ-conj_enz_E2-bd_prot"/>
</dbReference>
<feature type="region of interest" description="Disordered" evidence="9">
    <location>
        <begin position="372"/>
        <end position="401"/>
    </location>
</feature>
<dbReference type="PANTHER" id="PTHR31531:SF2">
    <property type="entry name" value="E3 UBIQUITIN-PROTEIN LIGASE E3D"/>
    <property type="match status" value="1"/>
</dbReference>
<dbReference type="GO" id="GO:0051865">
    <property type="term" value="P:protein autoubiquitination"/>
    <property type="evidence" value="ECO:0007669"/>
    <property type="project" value="TreeGrafter"/>
</dbReference>
<evidence type="ECO:0000256" key="8">
    <source>
        <dbReference type="ARBA" id="ARBA00064185"/>
    </source>
</evidence>
<feature type="compositionally biased region" description="Acidic residues" evidence="9">
    <location>
        <begin position="387"/>
        <end position="401"/>
    </location>
</feature>
<dbReference type="AlphaFoldDB" id="A0A182U9Q5"/>
<proteinExistence type="predicted"/>
<protein>
    <recommendedName>
        <fullName evidence="3">E3 ubiquitin-protein ligase E3D</fullName>
        <ecNumber evidence="2">2.3.2.26</ecNumber>
    </recommendedName>
    <alternativeName>
        <fullName evidence="6">HECT-type E3 ubiquitin transferase E3D</fullName>
    </alternativeName>
    <alternativeName>
        <fullName evidence="5">UbcH10-binding protein with a HECT-like domain</fullName>
    </alternativeName>
    <alternativeName>
        <fullName evidence="4">Ubiquitin-conjugating enzyme E2C-binding protein</fullName>
    </alternativeName>
</protein>
<dbReference type="EnsemblMetazoa" id="AMEC016494-RA">
    <property type="protein sequence ID" value="AMEC016494-PA"/>
    <property type="gene ID" value="AMEC016494"/>
</dbReference>
<dbReference type="STRING" id="34690.A0A182U9Q5"/>
<comment type="catalytic activity">
    <reaction evidence="1">
        <text>S-ubiquitinyl-[E2 ubiquitin-conjugating enzyme]-L-cysteine + [acceptor protein]-L-lysine = [E2 ubiquitin-conjugating enzyme]-L-cysteine + N(6)-ubiquitinyl-[acceptor protein]-L-lysine.</text>
        <dbReference type="EC" id="2.3.2.26"/>
    </reaction>
</comment>
<dbReference type="PANTHER" id="PTHR31531">
    <property type="entry name" value="E3 UBIQUITIN-PROTEIN LIGASE E3D FAMILY MEMBER"/>
    <property type="match status" value="1"/>
</dbReference>
<evidence type="ECO:0000256" key="5">
    <source>
        <dbReference type="ARBA" id="ARBA00032234"/>
    </source>
</evidence>
<evidence type="ECO:0000256" key="1">
    <source>
        <dbReference type="ARBA" id="ARBA00000885"/>
    </source>
</evidence>
<comment type="subunit">
    <text evidence="8">Interacts with UBE2C/UbcH10 (E2 ubiquitin-conjugating enzyme). In vitro, interacts with cyclin-B.</text>
</comment>
<evidence type="ECO:0000313" key="11">
    <source>
        <dbReference type="Proteomes" id="UP000075902"/>
    </source>
</evidence>
<sequence>MIPSTGKIDRLLVELRPRLQCANFFISFPRKFVDIESTTIELATDRITIVMKGERERYEIRTGDYFQLHTQTLSSLVIKNRYICFRVNTNESVFGSERLSTGQEMPGSDQHEETFRLACNVQPDQRYRVLCSNCAGPLQQSADPAGDPDISFQRVLELPSEQLDTDDWFCHRHDHQPSEGAPEPCHGRQQGEPSSQLATKFEPQPGDLFYGTFYALLHRTVLHRVHVRNDRFVYCKRCLQYLGSTRKNRTSVKLWYENVRFQPSERSAIPLSLFRTDDALELFHHLVRKTVREFNFVTHLGLPPSIKLLFELRRPGMQGDVFYLLMQIMDCQLSVFRAKQKRTGSGSSESCSDDVDDCRAGGKEDVAENVAVERVDLKKTEHQDEANHDDDEGDDDDDDDDVFIDNSYRKHTITLERHRAMKLMYQYEKYDDQPLFVFWREDSNVVNLELSEPMFSAAIRYLDANSSYVPECYRVNLGFSMSYLDIQ</sequence>
<dbReference type="GO" id="GO:0043161">
    <property type="term" value="P:proteasome-mediated ubiquitin-dependent protein catabolic process"/>
    <property type="evidence" value="ECO:0007669"/>
    <property type="project" value="TreeGrafter"/>
</dbReference>
<evidence type="ECO:0000256" key="3">
    <source>
        <dbReference type="ARBA" id="ARBA00013646"/>
    </source>
</evidence>
<dbReference type="GO" id="GO:0061630">
    <property type="term" value="F:ubiquitin protein ligase activity"/>
    <property type="evidence" value="ECO:0007669"/>
    <property type="project" value="UniProtKB-EC"/>
</dbReference>
<reference evidence="11" key="1">
    <citation type="submission" date="2014-01" db="EMBL/GenBank/DDBJ databases">
        <title>The Genome Sequence of Anopheles melas CM1001059_A (V2).</title>
        <authorList>
            <consortium name="The Broad Institute Genomics Platform"/>
            <person name="Neafsey D.E."/>
            <person name="Besansky N."/>
            <person name="Howell P."/>
            <person name="Walton C."/>
            <person name="Young S.K."/>
            <person name="Zeng Q."/>
            <person name="Gargeya S."/>
            <person name="Fitzgerald M."/>
            <person name="Haas B."/>
            <person name="Abouelleil A."/>
            <person name="Allen A.W."/>
            <person name="Alvarado L."/>
            <person name="Arachchi H.M."/>
            <person name="Berlin A.M."/>
            <person name="Chapman S.B."/>
            <person name="Gainer-Dewar J."/>
            <person name="Goldberg J."/>
            <person name="Griggs A."/>
            <person name="Gujja S."/>
            <person name="Hansen M."/>
            <person name="Howarth C."/>
            <person name="Imamovic A."/>
            <person name="Ireland A."/>
            <person name="Larimer J."/>
            <person name="McCowan C."/>
            <person name="Murphy C."/>
            <person name="Pearson M."/>
            <person name="Poon T.W."/>
            <person name="Priest M."/>
            <person name="Roberts A."/>
            <person name="Saif S."/>
            <person name="Shea T."/>
            <person name="Sisk P."/>
            <person name="Sykes S."/>
            <person name="Wortman J."/>
            <person name="Nusbaum C."/>
            <person name="Birren B."/>
        </authorList>
    </citation>
    <scope>NUCLEOTIDE SEQUENCE [LARGE SCALE GENOMIC DNA]</scope>
    <source>
        <strain evidence="11">CM1001059</strain>
    </source>
</reference>
<evidence type="ECO:0000256" key="4">
    <source>
        <dbReference type="ARBA" id="ARBA00029737"/>
    </source>
</evidence>
<dbReference type="GO" id="GO:0031624">
    <property type="term" value="F:ubiquitin conjugating enzyme binding"/>
    <property type="evidence" value="ECO:0007669"/>
    <property type="project" value="TreeGrafter"/>
</dbReference>
<dbReference type="GO" id="GO:0005634">
    <property type="term" value="C:nucleus"/>
    <property type="evidence" value="ECO:0007669"/>
    <property type="project" value="TreeGrafter"/>
</dbReference>
<evidence type="ECO:0000256" key="2">
    <source>
        <dbReference type="ARBA" id="ARBA00012485"/>
    </source>
</evidence>
<dbReference type="Pfam" id="PF09814">
    <property type="entry name" value="HECT_2"/>
    <property type="match status" value="1"/>
</dbReference>
<dbReference type="GO" id="GO:0005829">
    <property type="term" value="C:cytosol"/>
    <property type="evidence" value="ECO:0007669"/>
    <property type="project" value="TreeGrafter"/>
</dbReference>
<evidence type="ECO:0000256" key="7">
    <source>
        <dbReference type="ARBA" id="ARBA00053831"/>
    </source>
</evidence>
<keyword evidence="11" id="KW-1185">Reference proteome</keyword>
<evidence type="ECO:0000313" key="10">
    <source>
        <dbReference type="EnsemblMetazoa" id="AMEC016494-PA"/>
    </source>
</evidence>
<feature type="region of interest" description="Disordered" evidence="9">
    <location>
        <begin position="171"/>
        <end position="200"/>
    </location>
</feature>
<dbReference type="VEuPathDB" id="VectorBase:AMEC016494"/>
<feature type="compositionally biased region" description="Basic and acidic residues" evidence="9">
    <location>
        <begin position="372"/>
        <end position="386"/>
    </location>
</feature>
<comment type="function">
    <text evidence="7">E3 ubiquitin-protein ligase which accepts ubiquitin from specific E2 ubiquitin-conjugating enzymes, and transfers it to substrates, generally promoting their degradation by the proteasome. Independently of its E3 ubiquitin-protein ligase activity, acts as an inhibitor of CPSF3 endonuclease activity by blocking CPSF3 active site.</text>
</comment>
<accession>A0A182U9Q5</accession>